<dbReference type="STRING" id="236814.IX39_13410"/>
<dbReference type="Proteomes" id="UP000028713">
    <property type="component" value="Unassembled WGS sequence"/>
</dbReference>
<keyword evidence="2" id="KW-1185">Reference proteome</keyword>
<dbReference type="OrthoDB" id="670236at2"/>
<gene>
    <name evidence="1" type="ORF">IX39_13410</name>
</gene>
<evidence type="ECO:0000313" key="2">
    <source>
        <dbReference type="Proteomes" id="UP000028713"/>
    </source>
</evidence>
<reference evidence="1 2" key="1">
    <citation type="submission" date="2014-07" db="EMBL/GenBank/DDBJ databases">
        <title>Genome of Chryseobacterium formosense LMG 24722.</title>
        <authorList>
            <person name="Pipes S.E."/>
            <person name="Stropko S.J."/>
            <person name="Newman J.D."/>
        </authorList>
    </citation>
    <scope>NUCLEOTIDE SEQUENCE [LARGE SCALE GENOMIC DNA]</scope>
    <source>
        <strain evidence="1 2">LMG 24722</strain>
    </source>
</reference>
<accession>A0A085Z1W9</accession>
<evidence type="ECO:0000313" key="1">
    <source>
        <dbReference type="EMBL" id="KFE98432.1"/>
    </source>
</evidence>
<sequence>MEKENLLFFRLRSLRSRKRIIKKDVEKQIRKKYKHSDELWKLRRNIPSVPLEKPYQKGFVRFFVVRDDVKRSKDGDFFEGILNKINTKTYSETRKFLKKKRKFGRRIYVDREQKLDRLSTYQWNDPKLKLTDRERQYFLKREDYCPFRKTYNIYYEFIEPWRFVLRVKPNMITHYKPLDSDLEKEIDELDYYLGKHKIVGIIHKTIYGRPNPWKDKYKRDSMKSKKCFRCKMSATVIAENLEDGNVLKF</sequence>
<dbReference type="AlphaFoldDB" id="A0A085Z1W9"/>
<dbReference type="eggNOG" id="ENOG5031R56">
    <property type="taxonomic scope" value="Bacteria"/>
</dbReference>
<protein>
    <submittedName>
        <fullName evidence="1">Uncharacterized protein</fullName>
    </submittedName>
</protein>
<comment type="caution">
    <text evidence="1">The sequence shown here is derived from an EMBL/GenBank/DDBJ whole genome shotgun (WGS) entry which is preliminary data.</text>
</comment>
<name>A0A085Z1W9_9FLAO</name>
<dbReference type="RefSeq" id="WP_034677645.1">
    <property type="nucleotide sequence ID" value="NZ_FPAP01000006.1"/>
</dbReference>
<dbReference type="EMBL" id="JPRP01000002">
    <property type="protein sequence ID" value="KFE98432.1"/>
    <property type="molecule type" value="Genomic_DNA"/>
</dbReference>
<proteinExistence type="predicted"/>
<organism evidence="1 2">
    <name type="scientific">Chryseobacterium formosense</name>
    <dbReference type="NCBI Taxonomy" id="236814"/>
    <lineage>
        <taxon>Bacteria</taxon>
        <taxon>Pseudomonadati</taxon>
        <taxon>Bacteroidota</taxon>
        <taxon>Flavobacteriia</taxon>
        <taxon>Flavobacteriales</taxon>
        <taxon>Weeksellaceae</taxon>
        <taxon>Chryseobacterium group</taxon>
        <taxon>Chryseobacterium</taxon>
    </lineage>
</organism>